<reference evidence="1 2" key="1">
    <citation type="submission" date="2018-06" db="EMBL/GenBank/DDBJ databases">
        <title>Complete Genomes of Monosporascus.</title>
        <authorList>
            <person name="Robinson A.J."/>
            <person name="Natvig D.O."/>
        </authorList>
    </citation>
    <scope>NUCLEOTIDE SEQUENCE [LARGE SCALE GENOMIC DNA]</scope>
    <source>
        <strain evidence="1 2">CBS 609.92</strain>
    </source>
</reference>
<dbReference type="EMBL" id="QJNS01000389">
    <property type="protein sequence ID" value="RYO78341.1"/>
    <property type="molecule type" value="Genomic_DNA"/>
</dbReference>
<organism evidence="1 2">
    <name type="scientific">Monosporascus cannonballus</name>
    <dbReference type="NCBI Taxonomy" id="155416"/>
    <lineage>
        <taxon>Eukaryota</taxon>
        <taxon>Fungi</taxon>
        <taxon>Dikarya</taxon>
        <taxon>Ascomycota</taxon>
        <taxon>Pezizomycotina</taxon>
        <taxon>Sordariomycetes</taxon>
        <taxon>Xylariomycetidae</taxon>
        <taxon>Xylariales</taxon>
        <taxon>Xylariales incertae sedis</taxon>
        <taxon>Monosporascus</taxon>
    </lineage>
</organism>
<protein>
    <submittedName>
        <fullName evidence="1">Uncharacterized protein</fullName>
    </submittedName>
</protein>
<sequence>MAWKRGRYAPRCASSTKETGVPGILMCDLLVYAGGSDAEKPRDCVLSASGLVAESEVKELGARPRYDDGSDPVIFEQPARSQIGRTDCVDIVSLPTPARERDLDRPSWAPYWLNHRAAGNDRMAWRTFPMRSNMRPSEERKAVQLRPKAEFRATRGARITYRRANHTLSSVGGNVSAVSKLSA</sequence>
<name>A0ABY0GV98_9PEZI</name>
<evidence type="ECO:0000313" key="2">
    <source>
        <dbReference type="Proteomes" id="UP000294003"/>
    </source>
</evidence>
<keyword evidence="2" id="KW-1185">Reference proteome</keyword>
<comment type="caution">
    <text evidence="1">The sequence shown here is derived from an EMBL/GenBank/DDBJ whole genome shotgun (WGS) entry which is preliminary data.</text>
</comment>
<gene>
    <name evidence="1" type="ORF">DL762_008748</name>
</gene>
<dbReference type="Proteomes" id="UP000294003">
    <property type="component" value="Unassembled WGS sequence"/>
</dbReference>
<evidence type="ECO:0000313" key="1">
    <source>
        <dbReference type="EMBL" id="RYO78341.1"/>
    </source>
</evidence>
<accession>A0ABY0GV98</accession>
<proteinExistence type="predicted"/>